<evidence type="ECO:0000313" key="1">
    <source>
        <dbReference type="EMBL" id="GAW99336.1"/>
    </source>
</evidence>
<accession>A0A1Z5IBY6</accession>
<evidence type="ECO:0000313" key="2">
    <source>
        <dbReference type="Proteomes" id="UP000198374"/>
    </source>
</evidence>
<dbReference type="OrthoDB" id="2298622at2"/>
<dbReference type="Proteomes" id="UP000198374">
    <property type="component" value="Unassembled WGS sequence"/>
</dbReference>
<reference evidence="1 2" key="1">
    <citation type="submission" date="2015-11" db="EMBL/GenBank/DDBJ databases">
        <title>Draft genome sequences of new species of the genus Lactobacillus isolated from orchardgrass silage.</title>
        <authorList>
            <person name="Tohno M."/>
            <person name="Tanizawa Y."/>
            <person name="Arita M."/>
        </authorList>
    </citation>
    <scope>NUCLEOTIDE SEQUENCE [LARGE SCALE GENOMIC DNA]</scope>
    <source>
        <strain evidence="1 2">IWT30</strain>
    </source>
</reference>
<dbReference type="RefSeq" id="WP_089109126.1">
    <property type="nucleotide sequence ID" value="NZ_BCMF01000005.1"/>
</dbReference>
<proteinExistence type="predicted"/>
<sequence precursor="true">MRYPRILSIVVILAVAVGIVLKLTSFGVGAPSSLVGTYSAASVPGRSGGVIVIDSRSITYTPSGYTAFKAKNLRWHKYGQYYRIRGQVAKNAYHSGYKIDNMYYRKANQLKYLTYDQYKENHHSFKGVTPFKLVGRR</sequence>
<organism evidence="1 2">
    <name type="scientific">Secundilactobacillus mixtipabuli</name>
    <dbReference type="NCBI Taxonomy" id="1435342"/>
    <lineage>
        <taxon>Bacteria</taxon>
        <taxon>Bacillati</taxon>
        <taxon>Bacillota</taxon>
        <taxon>Bacilli</taxon>
        <taxon>Lactobacillales</taxon>
        <taxon>Lactobacillaceae</taxon>
        <taxon>Secundilactobacillus</taxon>
    </lineage>
</organism>
<dbReference type="AlphaFoldDB" id="A0A1Z5IBY6"/>
<name>A0A1Z5IBY6_9LACO</name>
<dbReference type="EMBL" id="BCMF01000005">
    <property type="protein sequence ID" value="GAW99336.1"/>
    <property type="molecule type" value="Genomic_DNA"/>
</dbReference>
<protein>
    <submittedName>
        <fullName evidence="1">Uncharacterized protein</fullName>
    </submittedName>
</protein>
<gene>
    <name evidence="1" type="ORF">IWT30_01305</name>
</gene>
<keyword evidence="2" id="KW-1185">Reference proteome</keyword>
<comment type="caution">
    <text evidence="1">The sequence shown here is derived from an EMBL/GenBank/DDBJ whole genome shotgun (WGS) entry which is preliminary data.</text>
</comment>